<evidence type="ECO:0000256" key="2">
    <source>
        <dbReference type="PROSITE-ProRule" id="PRU10007"/>
    </source>
</evidence>
<dbReference type="FunFam" id="3.40.605.10:FF:000001">
    <property type="entry name" value="Aldehyde dehydrogenase 1"/>
    <property type="match status" value="1"/>
</dbReference>
<proteinExistence type="inferred from homology"/>
<gene>
    <name evidence="5" type="ORF">SPICUR_05865</name>
</gene>
<dbReference type="GO" id="GO:0004030">
    <property type="term" value="F:aldehyde dehydrogenase [NAD(P)+] activity"/>
    <property type="evidence" value="ECO:0007669"/>
    <property type="project" value="UniProtKB-ARBA"/>
</dbReference>
<dbReference type="InterPro" id="IPR016163">
    <property type="entry name" value="Ald_DH_C"/>
</dbReference>
<dbReference type="HOGENOM" id="CLU_005391_0_2_6"/>
<dbReference type="AlphaFoldDB" id="U5T4F2"/>
<dbReference type="PANTHER" id="PTHR11699">
    <property type="entry name" value="ALDEHYDE DEHYDROGENASE-RELATED"/>
    <property type="match status" value="1"/>
</dbReference>
<keyword evidence="1 3" id="KW-0560">Oxidoreductase</keyword>
<evidence type="ECO:0000259" key="4">
    <source>
        <dbReference type="Pfam" id="PF00171"/>
    </source>
</evidence>
<dbReference type="EMBL" id="CP005990">
    <property type="protein sequence ID" value="AGY92146.1"/>
    <property type="molecule type" value="Genomic_DNA"/>
</dbReference>
<accession>U5T4F2</accession>
<dbReference type="PROSITE" id="PS00687">
    <property type="entry name" value="ALDEHYDE_DEHYDR_GLU"/>
    <property type="match status" value="1"/>
</dbReference>
<dbReference type="InterPro" id="IPR015590">
    <property type="entry name" value="Aldehyde_DH_dom"/>
</dbReference>
<dbReference type="InterPro" id="IPR016161">
    <property type="entry name" value="Ald_DH/histidinol_DH"/>
</dbReference>
<name>U5T4F2_9GAMM</name>
<evidence type="ECO:0000256" key="3">
    <source>
        <dbReference type="RuleBase" id="RU003345"/>
    </source>
</evidence>
<dbReference type="SUPFAM" id="SSF53720">
    <property type="entry name" value="ALDH-like"/>
    <property type="match status" value="1"/>
</dbReference>
<dbReference type="InterPro" id="IPR016162">
    <property type="entry name" value="Ald_DH_N"/>
</dbReference>
<protein>
    <recommendedName>
        <fullName evidence="4">Aldehyde dehydrogenase domain-containing protein</fullName>
    </recommendedName>
</protein>
<dbReference type="Gene3D" id="3.40.309.10">
    <property type="entry name" value="Aldehyde Dehydrogenase, Chain A, domain 2"/>
    <property type="match status" value="1"/>
</dbReference>
<dbReference type="Gene3D" id="3.40.605.10">
    <property type="entry name" value="Aldehyde Dehydrogenase, Chain A, domain 1"/>
    <property type="match status" value="1"/>
</dbReference>
<comment type="similarity">
    <text evidence="3">Belongs to the aldehyde dehydrogenase family.</text>
</comment>
<dbReference type="InterPro" id="IPR029510">
    <property type="entry name" value="Ald_DH_CS_GLU"/>
</dbReference>
<dbReference type="eggNOG" id="COG1012">
    <property type="taxonomic scope" value="Bacteria"/>
</dbReference>
<keyword evidence="6" id="KW-1185">Reference proteome</keyword>
<dbReference type="Pfam" id="PF00171">
    <property type="entry name" value="Aldedh"/>
    <property type="match status" value="1"/>
</dbReference>
<evidence type="ECO:0000313" key="6">
    <source>
        <dbReference type="Proteomes" id="UP000017640"/>
    </source>
</evidence>
<organism evidence="5 6">
    <name type="scientific">Spiribacter curvatus</name>
    <dbReference type="NCBI Taxonomy" id="1335757"/>
    <lineage>
        <taxon>Bacteria</taxon>
        <taxon>Pseudomonadati</taxon>
        <taxon>Pseudomonadota</taxon>
        <taxon>Gammaproteobacteria</taxon>
        <taxon>Chromatiales</taxon>
        <taxon>Ectothiorhodospiraceae</taxon>
        <taxon>Spiribacter</taxon>
    </lineage>
</organism>
<dbReference type="KEGG" id="spiu:SPICUR_05865"/>
<dbReference type="Proteomes" id="UP000017640">
    <property type="component" value="Chromosome"/>
</dbReference>
<reference evidence="5 6" key="1">
    <citation type="journal article" date="2013" name="BMC Genomics">
        <title>Genomes of "Spiribacter", a streamlined, successful halophilic bacterium.</title>
        <authorList>
            <person name="Lopez-Perez M."/>
            <person name="Ghai R."/>
            <person name="Leon M.J."/>
            <person name="Rodriguez-Olmos A."/>
            <person name="Copa-Patino J.L."/>
            <person name="Soliveri J."/>
            <person name="Sanchez-Porro C."/>
            <person name="Ventosa A."/>
            <person name="Rodriguez-Valera F."/>
        </authorList>
    </citation>
    <scope>NUCLEOTIDE SEQUENCE [LARGE SCALE GENOMIC DNA]</scope>
    <source>
        <strain evidence="5 6">UAH-SP71</strain>
    </source>
</reference>
<sequence>MQRLLQRKGKADIMSASDLTDWHAAAAAIDCPTRAFVDGAERAPRHNATFIADNPATGEALATVDEWTAEDVDDAVEIAAARFHSGVWADLDPSERKTVMLRFAAGIRANAEQLALLETLETGKPISQTIAVDVPACASTIQWYGEALDKLYDEMAPAGNDAVISIRREPIGTVAAIVPWNYPLIIAGWKIGPALAAGNSVILKPAEESTLASLLLGRIAHEAGVPAGAFQVLPGRGHITGDALAGHDRVDAIAFTGSTEIGKRLLVRSGESNMKKVGLECGGKSAQIVTRECEDLDAAAEAIAWSIWYNQGETCHAGSRLIVDRHVADDLLDRVAAMMPQFEPGHPLEESTVMGAMISTGHLERVQAYLNGVRRDGGRVIGGEPVDRPEGGAFMRPAILRDIHNDLDAAREEIFGPVLAVIECDGLEEGIRIANDSDYGLAASVWTDRLADAHRAARQLRAGTVWVNCYDMATVATPFGGYKQSGIGRDRSLHAFDKYTEIKTTWIAV</sequence>
<dbReference type="STRING" id="1335757.SPICUR_05865"/>
<evidence type="ECO:0000256" key="1">
    <source>
        <dbReference type="ARBA" id="ARBA00023002"/>
    </source>
</evidence>
<evidence type="ECO:0000313" key="5">
    <source>
        <dbReference type="EMBL" id="AGY92146.1"/>
    </source>
</evidence>
<feature type="domain" description="Aldehyde dehydrogenase" evidence="4">
    <location>
        <begin position="50"/>
        <end position="504"/>
    </location>
</feature>
<feature type="active site" evidence="2">
    <location>
        <position position="280"/>
    </location>
</feature>
<dbReference type="PATRIC" id="fig|1335757.3.peg.1148"/>